<dbReference type="EMBL" id="BGPR01002162">
    <property type="protein sequence ID" value="GBM68796.1"/>
    <property type="molecule type" value="Genomic_DNA"/>
</dbReference>
<evidence type="ECO:0000256" key="1">
    <source>
        <dbReference type="SAM" id="MobiDB-lite"/>
    </source>
</evidence>
<keyword evidence="3" id="KW-1185">Reference proteome</keyword>
<reference evidence="2 3" key="1">
    <citation type="journal article" date="2019" name="Sci. Rep.">
        <title>Orb-weaving spider Araneus ventricosus genome elucidates the spidroin gene catalogue.</title>
        <authorList>
            <person name="Kono N."/>
            <person name="Nakamura H."/>
            <person name="Ohtoshi R."/>
            <person name="Moran D.A.P."/>
            <person name="Shinohara A."/>
            <person name="Yoshida Y."/>
            <person name="Fujiwara M."/>
            <person name="Mori M."/>
            <person name="Tomita M."/>
            <person name="Arakawa K."/>
        </authorList>
    </citation>
    <scope>NUCLEOTIDE SEQUENCE [LARGE SCALE GENOMIC DNA]</scope>
</reference>
<feature type="region of interest" description="Disordered" evidence="1">
    <location>
        <begin position="51"/>
        <end position="103"/>
    </location>
</feature>
<sequence length="103" mass="11477">MFTTTQQRGMGKEQTHLEPLIIACQAPIKGELESFGIRLVCRLVRSRFAGSDELHSKTSQSELRIPLRSPKNQQDLAGTEPKTPSTPESQQVTSGSRSVWRVL</sequence>
<protein>
    <submittedName>
        <fullName evidence="2">Uncharacterized protein</fullName>
    </submittedName>
</protein>
<feature type="compositionally biased region" description="Polar residues" evidence="1">
    <location>
        <begin position="70"/>
        <end position="97"/>
    </location>
</feature>
<gene>
    <name evidence="2" type="ORF">AVEN_112866_1</name>
</gene>
<dbReference type="Proteomes" id="UP000499080">
    <property type="component" value="Unassembled WGS sequence"/>
</dbReference>
<organism evidence="2 3">
    <name type="scientific">Araneus ventricosus</name>
    <name type="common">Orbweaver spider</name>
    <name type="synonym">Epeira ventricosa</name>
    <dbReference type="NCBI Taxonomy" id="182803"/>
    <lineage>
        <taxon>Eukaryota</taxon>
        <taxon>Metazoa</taxon>
        <taxon>Ecdysozoa</taxon>
        <taxon>Arthropoda</taxon>
        <taxon>Chelicerata</taxon>
        <taxon>Arachnida</taxon>
        <taxon>Araneae</taxon>
        <taxon>Araneomorphae</taxon>
        <taxon>Entelegynae</taxon>
        <taxon>Araneoidea</taxon>
        <taxon>Araneidae</taxon>
        <taxon>Araneus</taxon>
    </lineage>
</organism>
<proteinExistence type="predicted"/>
<evidence type="ECO:0000313" key="3">
    <source>
        <dbReference type="Proteomes" id="UP000499080"/>
    </source>
</evidence>
<accession>A0A4Y2HTS2</accession>
<dbReference type="AlphaFoldDB" id="A0A4Y2HTS2"/>
<evidence type="ECO:0000313" key="2">
    <source>
        <dbReference type="EMBL" id="GBM68796.1"/>
    </source>
</evidence>
<name>A0A4Y2HTS2_ARAVE</name>
<comment type="caution">
    <text evidence="2">The sequence shown here is derived from an EMBL/GenBank/DDBJ whole genome shotgun (WGS) entry which is preliminary data.</text>
</comment>